<evidence type="ECO:0000256" key="1">
    <source>
        <dbReference type="SAM" id="Coils"/>
    </source>
</evidence>
<organism evidence="2 3">
    <name type="scientific">Anaeramoeba flamelloides</name>
    <dbReference type="NCBI Taxonomy" id="1746091"/>
    <lineage>
        <taxon>Eukaryota</taxon>
        <taxon>Metamonada</taxon>
        <taxon>Anaeramoebidae</taxon>
        <taxon>Anaeramoeba</taxon>
    </lineage>
</organism>
<protein>
    <submittedName>
        <fullName evidence="2">Uncharacterized protein</fullName>
    </submittedName>
</protein>
<feature type="coiled-coil region" evidence="1">
    <location>
        <begin position="111"/>
        <end position="145"/>
    </location>
</feature>
<dbReference type="AlphaFoldDB" id="A0AAV8A5S8"/>
<dbReference type="Proteomes" id="UP001146793">
    <property type="component" value="Unassembled WGS sequence"/>
</dbReference>
<gene>
    <name evidence="2" type="ORF">M0812_01244</name>
</gene>
<accession>A0AAV8A5S8</accession>
<evidence type="ECO:0000313" key="2">
    <source>
        <dbReference type="EMBL" id="KAJ3448761.1"/>
    </source>
</evidence>
<reference evidence="2" key="1">
    <citation type="submission" date="2022-08" db="EMBL/GenBank/DDBJ databases">
        <title>Novel sulphate-reducing endosymbionts in the free-living metamonad Anaeramoeba.</title>
        <authorList>
            <person name="Jerlstrom-Hultqvist J."/>
            <person name="Cepicka I."/>
            <person name="Gallot-Lavallee L."/>
            <person name="Salas-Leiva D."/>
            <person name="Curtis B.A."/>
            <person name="Zahonova K."/>
            <person name="Pipaliya S."/>
            <person name="Dacks J."/>
            <person name="Roger A.J."/>
        </authorList>
    </citation>
    <scope>NUCLEOTIDE SEQUENCE</scope>
    <source>
        <strain evidence="2">Busselton2</strain>
    </source>
</reference>
<comment type="caution">
    <text evidence="2">The sequence shown here is derived from an EMBL/GenBank/DDBJ whole genome shotgun (WGS) entry which is preliminary data.</text>
</comment>
<keyword evidence="1" id="KW-0175">Coiled coil</keyword>
<proteinExistence type="predicted"/>
<name>A0AAV8A5S8_9EUKA</name>
<evidence type="ECO:0000313" key="3">
    <source>
        <dbReference type="Proteomes" id="UP001146793"/>
    </source>
</evidence>
<dbReference type="EMBL" id="JANTQA010000015">
    <property type="protein sequence ID" value="KAJ3448761.1"/>
    <property type="molecule type" value="Genomic_DNA"/>
</dbReference>
<sequence length="289" mass="33808">MKGTYPIEQKQTKRTLLEQEINFNLNNEEFLLKFCLSDKQLEIVLTNLENFRVYKSQINNNNISLELIKKYAQEIKKKPKKRLVFDLNKQTFFLNVGFEQIELLTTPLDQIQKLEIRCVQQNKKISRLEEIIREQQQSINRILQNQEQQKLINQNIQNKFQKITLTPSEWSIKLPKTDTNFSIVDEFAKDFVLKKKSLVIITLQGHLSTLSSCCFLDIKIDGKFQTCKKETVNCRYGVSRTLTATNWEQINLNRSAILETGEHRVQLVARSITTVSRLNGALMEILIIQ</sequence>